<keyword evidence="1" id="KW-1133">Transmembrane helix</keyword>
<dbReference type="EMBL" id="JAHLPM010000007">
    <property type="protein sequence ID" value="MBU5438347.1"/>
    <property type="molecule type" value="Genomic_DNA"/>
</dbReference>
<dbReference type="Proteomes" id="UP000749471">
    <property type="component" value="Unassembled WGS sequence"/>
</dbReference>
<evidence type="ECO:0000313" key="3">
    <source>
        <dbReference type="Proteomes" id="UP000749471"/>
    </source>
</evidence>
<protein>
    <submittedName>
        <fullName evidence="2">Uncharacterized protein</fullName>
    </submittedName>
</protein>
<name>A0ABS6E608_9FIRM</name>
<organism evidence="2 3">
    <name type="scientific">Tissierella simiarum</name>
    <dbReference type="NCBI Taxonomy" id="2841534"/>
    <lineage>
        <taxon>Bacteria</taxon>
        <taxon>Bacillati</taxon>
        <taxon>Bacillota</taxon>
        <taxon>Tissierellia</taxon>
        <taxon>Tissierellales</taxon>
        <taxon>Tissierellaceae</taxon>
        <taxon>Tissierella</taxon>
    </lineage>
</organism>
<proteinExistence type="predicted"/>
<comment type="caution">
    <text evidence="2">The sequence shown here is derived from an EMBL/GenBank/DDBJ whole genome shotgun (WGS) entry which is preliminary data.</text>
</comment>
<feature type="transmembrane region" description="Helical" evidence="1">
    <location>
        <begin position="49"/>
        <end position="68"/>
    </location>
</feature>
<keyword evidence="3" id="KW-1185">Reference proteome</keyword>
<keyword evidence="1" id="KW-0472">Membrane</keyword>
<gene>
    <name evidence="2" type="ORF">KQI42_10020</name>
</gene>
<accession>A0ABS6E608</accession>
<evidence type="ECO:0000313" key="2">
    <source>
        <dbReference type="EMBL" id="MBU5438347.1"/>
    </source>
</evidence>
<keyword evidence="1" id="KW-0812">Transmembrane</keyword>
<reference evidence="2 3" key="1">
    <citation type="submission" date="2021-06" db="EMBL/GenBank/DDBJ databases">
        <authorList>
            <person name="Sun Q."/>
            <person name="Li D."/>
        </authorList>
    </citation>
    <scope>NUCLEOTIDE SEQUENCE [LARGE SCALE GENOMIC DNA]</scope>
    <source>
        <strain evidence="2 3">MSJ-40</strain>
    </source>
</reference>
<feature type="transmembrane region" description="Helical" evidence="1">
    <location>
        <begin position="20"/>
        <end position="43"/>
    </location>
</feature>
<dbReference type="RefSeq" id="WP_216519386.1">
    <property type="nucleotide sequence ID" value="NZ_JAHLPM010000007.1"/>
</dbReference>
<evidence type="ECO:0000256" key="1">
    <source>
        <dbReference type="SAM" id="Phobius"/>
    </source>
</evidence>
<sequence length="82" mass="9323">MRNHKFILKWEKQRKLGWLLYSLITSGVRTSIGAIIMMAGNMLIRKTLYVHPLFTCTLLGIAIGSFLMGSSHINAMKRDIKS</sequence>